<evidence type="ECO:0000259" key="6">
    <source>
        <dbReference type="Pfam" id="PF14759"/>
    </source>
</evidence>
<evidence type="ECO:0000256" key="1">
    <source>
        <dbReference type="ARBA" id="ARBA00001974"/>
    </source>
</evidence>
<dbReference type="SUPFAM" id="SSF51905">
    <property type="entry name" value="FAD/NAD(P)-binding domain"/>
    <property type="match status" value="1"/>
</dbReference>
<evidence type="ECO:0000256" key="3">
    <source>
        <dbReference type="ARBA" id="ARBA00022827"/>
    </source>
</evidence>
<organism evidence="7 8">
    <name type="scientific">Saccharopolyspora taberi</name>
    <dbReference type="NCBI Taxonomy" id="60895"/>
    <lineage>
        <taxon>Bacteria</taxon>
        <taxon>Bacillati</taxon>
        <taxon>Actinomycetota</taxon>
        <taxon>Actinomycetes</taxon>
        <taxon>Pseudonocardiales</taxon>
        <taxon>Pseudonocardiaceae</taxon>
        <taxon>Saccharopolyspora</taxon>
    </lineage>
</organism>
<dbReference type="EMBL" id="BAAAUX010000012">
    <property type="protein sequence ID" value="GAA2789741.1"/>
    <property type="molecule type" value="Genomic_DNA"/>
</dbReference>
<dbReference type="PRINTS" id="PR00368">
    <property type="entry name" value="FADPNR"/>
</dbReference>
<feature type="domain" description="Reductase C-terminal" evidence="6">
    <location>
        <begin position="320"/>
        <end position="390"/>
    </location>
</feature>
<evidence type="ECO:0000256" key="2">
    <source>
        <dbReference type="ARBA" id="ARBA00022630"/>
    </source>
</evidence>
<dbReference type="InterPro" id="IPR016156">
    <property type="entry name" value="FAD/NAD-linked_Rdtase_dimer_sf"/>
</dbReference>
<keyword evidence="8" id="KW-1185">Reference proteome</keyword>
<dbReference type="PANTHER" id="PTHR43557:SF2">
    <property type="entry name" value="RIESKE DOMAIN-CONTAINING PROTEIN-RELATED"/>
    <property type="match status" value="1"/>
</dbReference>
<keyword evidence="4" id="KW-0560">Oxidoreductase</keyword>
<accession>A0ABN3VBQ0</accession>
<evidence type="ECO:0000259" key="5">
    <source>
        <dbReference type="Pfam" id="PF07992"/>
    </source>
</evidence>
<dbReference type="InterPro" id="IPR028202">
    <property type="entry name" value="Reductase_C"/>
</dbReference>
<dbReference type="SUPFAM" id="SSF55424">
    <property type="entry name" value="FAD/NAD-linked reductases, dimerisation (C-terminal) domain"/>
    <property type="match status" value="1"/>
</dbReference>
<dbReference type="Gene3D" id="3.30.390.30">
    <property type="match status" value="1"/>
</dbReference>
<name>A0ABN3VBQ0_9PSEU</name>
<dbReference type="InterPro" id="IPR050446">
    <property type="entry name" value="FAD-oxidoreductase/Apoptosis"/>
</dbReference>
<feature type="domain" description="FAD/NAD(P)-binding" evidence="5">
    <location>
        <begin position="4"/>
        <end position="300"/>
    </location>
</feature>
<comment type="caution">
    <text evidence="7">The sequence shown here is derived from an EMBL/GenBank/DDBJ whole genome shotgun (WGS) entry which is preliminary data.</text>
</comment>
<evidence type="ECO:0000313" key="8">
    <source>
        <dbReference type="Proteomes" id="UP001500979"/>
    </source>
</evidence>
<dbReference type="Gene3D" id="3.50.50.60">
    <property type="entry name" value="FAD/NAD(P)-binding domain"/>
    <property type="match status" value="2"/>
</dbReference>
<dbReference type="InterPro" id="IPR036188">
    <property type="entry name" value="FAD/NAD-bd_sf"/>
</dbReference>
<evidence type="ECO:0000313" key="7">
    <source>
        <dbReference type="EMBL" id="GAA2789741.1"/>
    </source>
</evidence>
<dbReference type="PRINTS" id="PR00411">
    <property type="entry name" value="PNDRDTASEI"/>
</dbReference>
<dbReference type="PANTHER" id="PTHR43557">
    <property type="entry name" value="APOPTOSIS-INDUCING FACTOR 1"/>
    <property type="match status" value="1"/>
</dbReference>
<reference evidence="7 8" key="1">
    <citation type="journal article" date="2019" name="Int. J. Syst. Evol. Microbiol.">
        <title>The Global Catalogue of Microorganisms (GCM) 10K type strain sequencing project: providing services to taxonomists for standard genome sequencing and annotation.</title>
        <authorList>
            <consortium name="The Broad Institute Genomics Platform"/>
            <consortium name="The Broad Institute Genome Sequencing Center for Infectious Disease"/>
            <person name="Wu L."/>
            <person name="Ma J."/>
        </authorList>
    </citation>
    <scope>NUCLEOTIDE SEQUENCE [LARGE SCALE GENOMIC DNA]</scope>
    <source>
        <strain evidence="7 8">JCM 9383</strain>
    </source>
</reference>
<keyword evidence="2" id="KW-0285">Flavoprotein</keyword>
<dbReference type="RefSeq" id="WP_344679822.1">
    <property type="nucleotide sequence ID" value="NZ_BAAAUX010000012.1"/>
</dbReference>
<dbReference type="Proteomes" id="UP001500979">
    <property type="component" value="Unassembled WGS sequence"/>
</dbReference>
<gene>
    <name evidence="7" type="ORF">GCM10010470_25430</name>
</gene>
<proteinExistence type="predicted"/>
<evidence type="ECO:0000256" key="4">
    <source>
        <dbReference type="ARBA" id="ARBA00023002"/>
    </source>
</evidence>
<dbReference type="Pfam" id="PF07992">
    <property type="entry name" value="Pyr_redox_2"/>
    <property type="match status" value="1"/>
</dbReference>
<dbReference type="InterPro" id="IPR023753">
    <property type="entry name" value="FAD/NAD-binding_dom"/>
</dbReference>
<keyword evidence="3" id="KW-0274">FAD</keyword>
<comment type="cofactor">
    <cofactor evidence="1">
        <name>FAD</name>
        <dbReference type="ChEBI" id="CHEBI:57692"/>
    </cofactor>
</comment>
<sequence>MVQHLVVVGASLAGLRAVEGARDAGFTGDITLIGAEPHLPYDRPPLSKQFLAAEEEPALPVLRDRAGYAEELGVRLRLGSPARELDAERRVVSVDDDEIGYDALVITTGAGPRWLPGAGDLAGVHALRTVDDARAVRRALDGGARTVVIGAGFIGSEVASSARGRGLPVTVLEAQPTPLVRAIGTELGSVCAELHRAHGTDLRCGAQVAGIEGDGRVERVLLSDGSSLPADLVVLGLGATPSTAWLRGSGLEIDNGIVCDDSLATGVPGVHAAGDVARWHNPLFGRRMRLEHWTSAAEQGAHAARNAVTGAREPYSVVPYFWSDWYGTRIQFAGVPDADEVEVFGDVDGRRFVALYRSDARLTGVLAVNRPSDIVKYRSLIRKSVSWDEALSFARERQRRVPAAGAVG</sequence>
<protein>
    <submittedName>
        <fullName evidence="7">FAD/NAD(P)-binding oxidoreductase</fullName>
    </submittedName>
</protein>
<dbReference type="Pfam" id="PF14759">
    <property type="entry name" value="Reductase_C"/>
    <property type="match status" value="1"/>
</dbReference>